<protein>
    <submittedName>
        <fullName evidence="10">Forkhead box protein K2-like</fullName>
    </submittedName>
</protein>
<dbReference type="InterPro" id="IPR000253">
    <property type="entry name" value="FHA_dom"/>
</dbReference>
<evidence type="ECO:0000256" key="5">
    <source>
        <dbReference type="ARBA" id="ARBA00023242"/>
    </source>
</evidence>
<evidence type="ECO:0000259" key="8">
    <source>
        <dbReference type="PROSITE" id="PS50006"/>
    </source>
</evidence>
<proteinExistence type="predicted"/>
<dbReference type="SMART" id="SM00240">
    <property type="entry name" value="FHA"/>
    <property type="match status" value="1"/>
</dbReference>
<dbReference type="Pfam" id="PF00250">
    <property type="entry name" value="Forkhead"/>
    <property type="match status" value="1"/>
</dbReference>
<dbReference type="GO" id="GO:0000978">
    <property type="term" value="F:RNA polymerase II cis-regulatory region sequence-specific DNA binding"/>
    <property type="evidence" value="ECO:0007669"/>
    <property type="project" value="TreeGrafter"/>
</dbReference>
<dbReference type="Gene3D" id="1.10.10.10">
    <property type="entry name" value="Winged helix-like DNA-binding domain superfamily/Winged helix DNA-binding domain"/>
    <property type="match status" value="1"/>
</dbReference>
<organism evidence="10 11">
    <name type="scientific">Tropilaelaps mercedesae</name>
    <dbReference type="NCBI Taxonomy" id="418985"/>
    <lineage>
        <taxon>Eukaryota</taxon>
        <taxon>Metazoa</taxon>
        <taxon>Ecdysozoa</taxon>
        <taxon>Arthropoda</taxon>
        <taxon>Chelicerata</taxon>
        <taxon>Arachnida</taxon>
        <taxon>Acari</taxon>
        <taxon>Parasitiformes</taxon>
        <taxon>Mesostigmata</taxon>
        <taxon>Gamasina</taxon>
        <taxon>Dermanyssoidea</taxon>
        <taxon>Laelapidae</taxon>
        <taxon>Tropilaelaps</taxon>
    </lineage>
</organism>
<feature type="DNA-binding region" description="Fork-head" evidence="6">
    <location>
        <begin position="367"/>
        <end position="462"/>
    </location>
</feature>
<dbReference type="FunCoup" id="A0A1V9Y0F9">
    <property type="interactions" value="756"/>
</dbReference>
<dbReference type="PROSITE" id="PS00657">
    <property type="entry name" value="FORK_HEAD_1"/>
    <property type="match status" value="1"/>
</dbReference>
<reference evidence="10 11" key="1">
    <citation type="journal article" date="2017" name="Gigascience">
        <title>Draft genome of the honey bee ectoparasitic mite, Tropilaelaps mercedesae, is shaped by the parasitic life history.</title>
        <authorList>
            <person name="Dong X."/>
            <person name="Armstrong S.D."/>
            <person name="Xia D."/>
            <person name="Makepeace B.L."/>
            <person name="Darby A.C."/>
            <person name="Kadowaki T."/>
        </authorList>
    </citation>
    <scope>NUCLEOTIDE SEQUENCE [LARGE SCALE GENOMIC DNA]</scope>
    <source>
        <strain evidence="10">Wuxi-XJTLU</strain>
    </source>
</reference>
<dbReference type="FunFam" id="1.10.10.10:FF:000030">
    <property type="entry name" value="Forkhead box protein K2"/>
    <property type="match status" value="1"/>
</dbReference>
<dbReference type="Proteomes" id="UP000192247">
    <property type="component" value="Unassembled WGS sequence"/>
</dbReference>
<evidence type="ECO:0000256" key="4">
    <source>
        <dbReference type="ARBA" id="ARBA00023163"/>
    </source>
</evidence>
<accession>A0A1V9Y0F9</accession>
<feature type="compositionally biased region" description="Polar residues" evidence="7">
    <location>
        <begin position="472"/>
        <end position="491"/>
    </location>
</feature>
<name>A0A1V9Y0F9_9ACAR</name>
<comment type="subcellular location">
    <subcellularLocation>
        <location evidence="1 6">Nucleus</location>
    </subcellularLocation>
</comment>
<keyword evidence="11" id="KW-1185">Reference proteome</keyword>
<feature type="domain" description="FHA" evidence="8">
    <location>
        <begin position="88"/>
        <end position="140"/>
    </location>
</feature>
<dbReference type="PANTHER" id="PTHR45881">
    <property type="entry name" value="CHECKPOINT SUPPRESSOR 1-LIKE, ISOFORM A-RELATED"/>
    <property type="match status" value="1"/>
</dbReference>
<comment type="caution">
    <text evidence="10">The sequence shown here is derived from an EMBL/GenBank/DDBJ whole genome shotgun (WGS) entry which is preliminary data.</text>
</comment>
<evidence type="ECO:0000256" key="6">
    <source>
        <dbReference type="PROSITE-ProRule" id="PRU00089"/>
    </source>
</evidence>
<evidence type="ECO:0000313" key="11">
    <source>
        <dbReference type="Proteomes" id="UP000192247"/>
    </source>
</evidence>
<evidence type="ECO:0000256" key="1">
    <source>
        <dbReference type="ARBA" id="ARBA00004123"/>
    </source>
</evidence>
<dbReference type="InterPro" id="IPR001766">
    <property type="entry name" value="Fork_head_dom"/>
</dbReference>
<dbReference type="SMART" id="SM00339">
    <property type="entry name" value="FH"/>
    <property type="match status" value="1"/>
</dbReference>
<dbReference type="PROSITE" id="PS50006">
    <property type="entry name" value="FHA_DOMAIN"/>
    <property type="match status" value="1"/>
</dbReference>
<dbReference type="PANTHER" id="PTHR45881:SF7">
    <property type="entry name" value="CHECKPOINT SUPPRESSOR 1-LIKE, ISOFORM A-RELATED"/>
    <property type="match status" value="1"/>
</dbReference>
<keyword evidence="4" id="KW-0804">Transcription</keyword>
<keyword evidence="5 6" id="KW-0539">Nucleus</keyword>
<dbReference type="CDD" id="cd22688">
    <property type="entry name" value="FHA_FOXK"/>
    <property type="match status" value="1"/>
</dbReference>
<sequence length="738" mass="80096">MSGVAGEPLTTRVVAPSPAIGHAIAESAAYVNNHSNSSPPPKANPLIHPYSGVLSVGARSSSARLDEGPPLARLESREFDFVVRQPRVTIGRQSAHGGVDISMGNSSFVSRKHIELFHEGDYFYMVCNGKNGVFVDGVFCRKGAPPLQLARTCVLRFPSTTIKIMYQSLLEPLSFPRVAFTREISLPLALRLKNDSFEASGPMIIEEPPHRRALQGPIEAEPLALTTSANGPRAQVVPSLFPGFSSGSVRLQPLKIHIPHEDFMCSPCPSPSGTISAANSCPTSPRGGVPLSAVTTGFHQRNLVANVVAAAQQQQMETNISQIISHNTNNSNQLQMRSQVAIKSEHASTPGSGTSVTVLSGADAEQKPPYSYAQLIVQAISSAQDKQLTLSGIYSYITEHYPYYRTADKGWQNSIRHNLSLNRHFMKVARSHEEPGKGSFWRIDPISQDKLVEQAFRRRRQRGLPCFRTPYSARSTRSAPTSPNHVSASHMSHPLSQANAEGIVTPECLSREPSPSPLQATPGNLSTAHHVDLLSSQELVMEEVTRNSPVPVIAPLGTLQLPHDGQQLYSRDAETLFVTTDQPLPPQLVQQKTSSVKGNDHVMVHSGLPGLNNNSMLVNKESNGAIYQPTVIVQAPPSSSSALPVATTLPTSAPLIVRQIAAPIPSSVGSIETIDELRYEVHKQQGSPLPHSEPSYVPPSLDASQQKTIVVQKEINERLEYLFFEWIPLLIINSGSPH</sequence>
<dbReference type="InterPro" id="IPR018122">
    <property type="entry name" value="TF_fork_head_CS_1"/>
</dbReference>
<dbReference type="AlphaFoldDB" id="A0A1V9Y0F9"/>
<dbReference type="PROSITE" id="PS50039">
    <property type="entry name" value="FORK_HEAD_3"/>
    <property type="match status" value="1"/>
</dbReference>
<dbReference type="InterPro" id="IPR030456">
    <property type="entry name" value="TF_fork_head_CS_2"/>
</dbReference>
<dbReference type="GO" id="GO:0000981">
    <property type="term" value="F:DNA-binding transcription factor activity, RNA polymerase II-specific"/>
    <property type="evidence" value="ECO:0007669"/>
    <property type="project" value="TreeGrafter"/>
</dbReference>
<dbReference type="Gene3D" id="2.60.200.20">
    <property type="match status" value="1"/>
</dbReference>
<dbReference type="Pfam" id="PF00498">
    <property type="entry name" value="FHA"/>
    <property type="match status" value="1"/>
</dbReference>
<evidence type="ECO:0000256" key="2">
    <source>
        <dbReference type="ARBA" id="ARBA00023015"/>
    </source>
</evidence>
<evidence type="ECO:0000256" key="7">
    <source>
        <dbReference type="SAM" id="MobiDB-lite"/>
    </source>
</evidence>
<feature type="region of interest" description="Disordered" evidence="7">
    <location>
        <begin position="468"/>
        <end position="491"/>
    </location>
</feature>
<keyword evidence="3 6" id="KW-0238">DNA-binding</keyword>
<dbReference type="OrthoDB" id="691130at2759"/>
<dbReference type="EMBL" id="MNPL01001408">
    <property type="protein sequence ID" value="OQR79183.1"/>
    <property type="molecule type" value="Genomic_DNA"/>
</dbReference>
<dbReference type="InterPro" id="IPR008984">
    <property type="entry name" value="SMAD_FHA_dom_sf"/>
</dbReference>
<keyword evidence="2" id="KW-0805">Transcription regulation</keyword>
<dbReference type="PROSITE" id="PS00658">
    <property type="entry name" value="FORK_HEAD_2"/>
    <property type="match status" value="1"/>
</dbReference>
<feature type="domain" description="Fork-head" evidence="9">
    <location>
        <begin position="367"/>
        <end position="462"/>
    </location>
</feature>
<dbReference type="InParanoid" id="A0A1V9Y0F9"/>
<dbReference type="GO" id="GO:0045893">
    <property type="term" value="P:positive regulation of DNA-templated transcription"/>
    <property type="evidence" value="ECO:0007669"/>
    <property type="project" value="UniProtKB-ARBA"/>
</dbReference>
<dbReference type="InterPro" id="IPR036388">
    <property type="entry name" value="WH-like_DNA-bd_sf"/>
</dbReference>
<dbReference type="InterPro" id="IPR036390">
    <property type="entry name" value="WH_DNA-bd_sf"/>
</dbReference>
<evidence type="ECO:0000256" key="3">
    <source>
        <dbReference type="ARBA" id="ARBA00023125"/>
    </source>
</evidence>
<dbReference type="SUPFAM" id="SSF46785">
    <property type="entry name" value="Winged helix' DNA-binding domain"/>
    <property type="match status" value="1"/>
</dbReference>
<dbReference type="PRINTS" id="PR00053">
    <property type="entry name" value="FORKHEAD"/>
</dbReference>
<evidence type="ECO:0000313" key="10">
    <source>
        <dbReference type="EMBL" id="OQR79183.1"/>
    </source>
</evidence>
<gene>
    <name evidence="10" type="ORF">BIW11_02597</name>
</gene>
<evidence type="ECO:0000259" key="9">
    <source>
        <dbReference type="PROSITE" id="PS50039"/>
    </source>
</evidence>
<dbReference type="STRING" id="418985.A0A1V9Y0F9"/>
<dbReference type="GO" id="GO:0005634">
    <property type="term" value="C:nucleus"/>
    <property type="evidence" value="ECO:0007669"/>
    <property type="project" value="UniProtKB-SubCell"/>
</dbReference>
<dbReference type="SUPFAM" id="SSF49879">
    <property type="entry name" value="SMAD/FHA domain"/>
    <property type="match status" value="1"/>
</dbReference>